<protein>
    <submittedName>
        <fullName evidence="1">Uncharacterized protein</fullName>
    </submittedName>
</protein>
<accession>A0ACC2XST7</accession>
<comment type="caution">
    <text evidence="1">The sequence shown here is derived from an EMBL/GenBank/DDBJ whole genome shotgun (WGS) entry which is preliminary data.</text>
</comment>
<keyword evidence="2" id="KW-1185">Reference proteome</keyword>
<dbReference type="Proteomes" id="UP001234202">
    <property type="component" value="Unassembled WGS sequence"/>
</dbReference>
<organism evidence="1 2">
    <name type="scientific">Naganishia onofrii</name>
    <dbReference type="NCBI Taxonomy" id="1851511"/>
    <lineage>
        <taxon>Eukaryota</taxon>
        <taxon>Fungi</taxon>
        <taxon>Dikarya</taxon>
        <taxon>Basidiomycota</taxon>
        <taxon>Agaricomycotina</taxon>
        <taxon>Tremellomycetes</taxon>
        <taxon>Filobasidiales</taxon>
        <taxon>Filobasidiaceae</taxon>
        <taxon>Naganishia</taxon>
    </lineage>
</organism>
<evidence type="ECO:0000313" key="1">
    <source>
        <dbReference type="EMBL" id="KAJ9126678.1"/>
    </source>
</evidence>
<sequence>MPRLPVATSAFEAFPAQEFDAWVDKLRDTIITGLEPDVPEVHTPILSTTALEAIRSAKEEAARAEEAAALAARFAEEETRALQQELAARHAAAIESETTTLQSSSSAVSEAQRVRYTGTLEQLFDRQRRRDANQRLSSQERGAEAQEAQSLNGDEEIQTEYEDGGEEEEEGAADVGIHAVHQGFESEEVLDHRFTANQDDIEEEFEDGVNDQTEYYDHPSISSIQQPEYDDAFVDGATDQMELSTRQYSQTGPIEVDLDTDDEDAPEDGSGDGSGEESDDGCEEESGEGSEEESEEGSELGSRDELEEGDEQTPRNTVGDYYVDREERTQLTTDETHRNGAAFDESDRESDAPAELEQEQELESQHDRMSARSLTQEPATEHIHVGEEEEDGQDELSQSSQDEELGAEEVTSAPPDGYARRAFSYHVNDQGTQEVFHRVQIFSEQEEGETSEAGTDDETDSGGAGRQQDDTEEDEHYNKEIDVSQSRQYGMALRQEFALSEASSPGGEENAIEVPDDSDEEQEHQLNQRDTRRESSGEHDMAQERATNSDDESGEESNANEESFGDGSDRSQSHEQYHQEPLDSRRAVREYAEVDSPRSGREDDRSENEDTNSIIEDGNDVSEPIVSNDSPYPQDDGVDELAEVDTQEEATYFPGQNDHVQPRPANPWEASLIDPALQTGAVLQSVVRGITYTVASTGAVNHVSPSPSPSSVAIHETMQFPMSAQVTSVQPELPTLVIPSREEDMITDDEQTVDPRPFSAEDAEAREEDFNEITSITSHRSITPVDKSTHQEAGHGIIDVSEPTPYNRELTALLSKATVEYEADDERSARRLPSTSPSKETFVNMDLPENVADGRSQRGSAPGGPGSPSSEDQDMDGITQEGEKDELEADADVSSNGDTNHLPAPSGFEAVDDTPQADPKLPAAVGTAVRSSAALKPDNVEVQHASFEEESLENRDTEGDAGNGSQARDSNNGFVEDSSAVSTGSFTTTKLPESRLSLDPEANKSLLVESSGMETGIVPAANVFNIHSRAHEIEDTMEDRKAIFNTASHGKDTTGSQSAGSDEERGYPSVQEILNTAQGPDQHLQEQREPTPVVTFDGTAEFVPIASPIEGGKDELEEGEIRSSDEDMGGEVIPRDSIINDLAIEGEVSFQGEEDTDDSSTSDDIQEEGGENLGAENSSSPQYPDGIRHDSAEAMGSQQESVRVDEVATTDEDDSDATPDPDYDADSRDSAEDVQYDSEDPPPVPLGVEDDGIEVDPEDSDALRAEIRSHDLSDIPHKEEHLVEEDEEYDDDEPEHHIDGLPVGYEAYDVVDETNPDDIALFEVAERSHKGIEGERTTEQLTIQEMELRQQPGNAVRAKRDARDLDDTTIVQDEDGNQEEIMPAAPSPEQVYDRPSGEAREGSLAMEGDIPPVVIEASSSEQKGHDESDVAQPPNDTESVQGTRLQMAADHHGASVDSRTPPTATSVMGDDDIFSVPSPAEPSHPTESRTSVIALLDDGELPKPPQHGRSPSPLAPESLLQHDAALAMEPTPLSHRHDHHHNVVLEESHRIHEAKRQSFVSAIASVHGDVPTPDDSGQTEDKVGHVEGDNNRETEQQHGEVAQSSSSSQAPSTRLEHSIQDAPTENEDDDEDPLRLNGPFDDPATITPSRVERTEVYVEVPAMERAKSISPEDRRSIVEQRPDGALSVPVTPMRPPMLGADPTRHHHGPVPSISFSSVRSEYSDISGSPAAHTRSQCHYHKIRFGRGVFSHVVLVPHCSIGTEASREQIGASDLGRVTKEEMGKKRDLNFGSTFTSRMTSDVEPLPENLEHQVRQLAGSDLLREGHIWLLPLEDVTPESALGRRDGDLNDNHFENAYHIRSSPRLQPSSQTPDRKRKRGSSHDRSASSTRSDGDIAGSSSRRSHSPPRVRVPYEMSQIAENEKENRQGGSTEKADGGKATDNKEDIHLHQEPSDVEVNIGETRSGTGHGEGNDVQDMTSEQAISPKQVQRKHNEIEDDDVEELPNKKRVIELENGEGPSAVKVAPAPKKSGWLSWLLGRK</sequence>
<proteinExistence type="predicted"/>
<gene>
    <name evidence="1" type="ORF">QFC24_001708</name>
</gene>
<dbReference type="EMBL" id="JASBWV010000004">
    <property type="protein sequence ID" value="KAJ9126678.1"/>
    <property type="molecule type" value="Genomic_DNA"/>
</dbReference>
<evidence type="ECO:0000313" key="2">
    <source>
        <dbReference type="Proteomes" id="UP001234202"/>
    </source>
</evidence>
<reference evidence="1" key="1">
    <citation type="submission" date="2023-04" db="EMBL/GenBank/DDBJ databases">
        <title>Draft Genome sequencing of Naganishia species isolated from polar environments using Oxford Nanopore Technology.</title>
        <authorList>
            <person name="Leo P."/>
            <person name="Venkateswaran K."/>
        </authorList>
    </citation>
    <scope>NUCLEOTIDE SEQUENCE</scope>
    <source>
        <strain evidence="1">DBVPG 5303</strain>
    </source>
</reference>
<name>A0ACC2XST7_9TREE</name>